<dbReference type="KEGG" id="clec:106670663"/>
<dbReference type="CTD" id="54455"/>
<sequence>MEEEALDKNAHINHLPNEILEYIISLLLPYQDLEQCQLVCKRWQIVVKSVIKHKKLEFYRAISNFCIQWVDEEESVNPVITKRYFHSACSHENAMYVFGGCACASTTFNDLWKLDLSTRSWSRLLTMGSYPCPKACATLVYYNNTLILYGGWTYPSPYPLHQPWTIFNELHVYDIVANRWSAITSTVTPPSMAGHTATVHGNNMVVFGGLDGHNSVSNDVWCLNLKTMSWCKKDTSDKRPHARYKHSQIAIDEDHLIILGGYIGPPNMMSNDVWLLTMTGKVWVWSSITINNTQWAASHLWCHPACKVDDFVVVLSRNPESSPTPLAYTRWAINSHTRNHQRRPFEEQNLNNGRNGDEVLRGNSNNCARIDRDVNVNGRRGSFISRVWMIDRPANPWNPRRASEPSSGRISTNAIHLNSIRGYMLPNLRNQEKRLDVLRKMEEKIRQIKKDSKRSKHPKMAMFVLNISKILEEKPEADWLPLRRVAEGSPEPTIFYTLVKGNGELIMFGGIKKDASAVQSSQSQQSSDEADIVSNSLHFITAPVTTV</sequence>
<dbReference type="GeneID" id="106670663"/>
<feature type="domain" description="F-box" evidence="2">
    <location>
        <begin position="9"/>
        <end position="62"/>
    </location>
</feature>
<dbReference type="InterPro" id="IPR036047">
    <property type="entry name" value="F-box-like_dom_sf"/>
</dbReference>
<dbReference type="AlphaFoldDB" id="A0A8I6S264"/>
<protein>
    <recommendedName>
        <fullName evidence="2">F-box domain-containing protein</fullName>
    </recommendedName>
</protein>
<dbReference type="Pfam" id="PF13415">
    <property type="entry name" value="Beta-prop_FBX42"/>
    <property type="match status" value="1"/>
</dbReference>
<dbReference type="InterPro" id="IPR015915">
    <property type="entry name" value="Kelch-typ_b-propeller"/>
</dbReference>
<evidence type="ECO:0000259" key="2">
    <source>
        <dbReference type="PROSITE" id="PS50181"/>
    </source>
</evidence>
<dbReference type="SMART" id="SM00256">
    <property type="entry name" value="FBOX"/>
    <property type="match status" value="1"/>
</dbReference>
<dbReference type="Proteomes" id="UP000494040">
    <property type="component" value="Unassembled WGS sequence"/>
</dbReference>
<evidence type="ECO:0000256" key="1">
    <source>
        <dbReference type="SAM" id="MobiDB-lite"/>
    </source>
</evidence>
<dbReference type="PROSITE" id="PS50181">
    <property type="entry name" value="FBOX"/>
    <property type="match status" value="1"/>
</dbReference>
<accession>A0A8I6S264</accession>
<evidence type="ECO:0000313" key="3">
    <source>
        <dbReference type="EnsemblMetazoa" id="XP_014256671.1"/>
    </source>
</evidence>
<reference evidence="3" key="1">
    <citation type="submission" date="2022-01" db="UniProtKB">
        <authorList>
            <consortium name="EnsemblMetazoa"/>
        </authorList>
    </citation>
    <scope>IDENTIFICATION</scope>
</reference>
<dbReference type="PANTHER" id="PTHR46432">
    <property type="entry name" value="F-BOX ONLY PROTEIN 42"/>
    <property type="match status" value="1"/>
</dbReference>
<keyword evidence="4" id="KW-1185">Reference proteome</keyword>
<dbReference type="RefSeq" id="XP_014256671.1">
    <property type="nucleotide sequence ID" value="XM_014401185.2"/>
</dbReference>
<dbReference type="PANTHER" id="PTHR46432:SF1">
    <property type="entry name" value="F-BOX ONLY PROTEIN 42"/>
    <property type="match status" value="1"/>
</dbReference>
<evidence type="ECO:0000313" key="4">
    <source>
        <dbReference type="Proteomes" id="UP000494040"/>
    </source>
</evidence>
<proteinExistence type="predicted"/>
<dbReference type="GO" id="GO:1990756">
    <property type="term" value="F:ubiquitin-like ligase-substrate adaptor activity"/>
    <property type="evidence" value="ECO:0007669"/>
    <property type="project" value="TreeGrafter"/>
</dbReference>
<organism evidence="3 4">
    <name type="scientific">Cimex lectularius</name>
    <name type="common">Bed bug</name>
    <name type="synonym">Acanthia lectularia</name>
    <dbReference type="NCBI Taxonomy" id="79782"/>
    <lineage>
        <taxon>Eukaryota</taxon>
        <taxon>Metazoa</taxon>
        <taxon>Ecdysozoa</taxon>
        <taxon>Arthropoda</taxon>
        <taxon>Hexapoda</taxon>
        <taxon>Insecta</taxon>
        <taxon>Pterygota</taxon>
        <taxon>Neoptera</taxon>
        <taxon>Paraneoptera</taxon>
        <taxon>Hemiptera</taxon>
        <taxon>Heteroptera</taxon>
        <taxon>Panheteroptera</taxon>
        <taxon>Cimicomorpha</taxon>
        <taxon>Cimicidae</taxon>
        <taxon>Cimex</taxon>
    </lineage>
</organism>
<dbReference type="Pfam" id="PF12937">
    <property type="entry name" value="F-box-like"/>
    <property type="match status" value="1"/>
</dbReference>
<dbReference type="SUPFAM" id="SSF81383">
    <property type="entry name" value="F-box domain"/>
    <property type="match status" value="1"/>
</dbReference>
<dbReference type="EnsemblMetazoa" id="XM_014401185.2">
    <property type="protein sequence ID" value="XP_014256671.1"/>
    <property type="gene ID" value="LOC106670663"/>
</dbReference>
<dbReference type="InterPro" id="IPR052821">
    <property type="entry name" value="F-box_only_SRC"/>
</dbReference>
<dbReference type="GO" id="GO:0019005">
    <property type="term" value="C:SCF ubiquitin ligase complex"/>
    <property type="evidence" value="ECO:0007669"/>
    <property type="project" value="TreeGrafter"/>
</dbReference>
<dbReference type="CDD" id="cd22110">
    <property type="entry name" value="F-box_FBXO42"/>
    <property type="match status" value="1"/>
</dbReference>
<feature type="region of interest" description="Disordered" evidence="1">
    <location>
        <begin position="344"/>
        <end position="363"/>
    </location>
</feature>
<dbReference type="Gene3D" id="2.120.10.80">
    <property type="entry name" value="Kelch-type beta propeller"/>
    <property type="match status" value="1"/>
</dbReference>
<dbReference type="SUPFAM" id="SSF117281">
    <property type="entry name" value="Kelch motif"/>
    <property type="match status" value="1"/>
</dbReference>
<name>A0A8I6S264_CIMLE</name>
<dbReference type="Gene3D" id="1.20.1280.50">
    <property type="match status" value="1"/>
</dbReference>
<dbReference type="OMA" id="VNSNDTW"/>
<dbReference type="InterPro" id="IPR001810">
    <property type="entry name" value="F-box_dom"/>
</dbReference>
<dbReference type="OrthoDB" id="9973021at2759"/>